<organism evidence="1 2">
    <name type="scientific">Krasilnikoviella flava</name>
    <dbReference type="NCBI Taxonomy" id="526729"/>
    <lineage>
        <taxon>Bacteria</taxon>
        <taxon>Bacillati</taxon>
        <taxon>Actinomycetota</taxon>
        <taxon>Actinomycetes</taxon>
        <taxon>Micrococcales</taxon>
        <taxon>Promicromonosporaceae</taxon>
        <taxon>Krasilnikoviella</taxon>
    </lineage>
</organism>
<dbReference type="AlphaFoldDB" id="A0A1T5KTJ0"/>
<dbReference type="SUPFAM" id="SSF48208">
    <property type="entry name" value="Six-hairpin glycosidases"/>
    <property type="match status" value="1"/>
</dbReference>
<gene>
    <name evidence="1" type="ORF">SAMN04324258_2336</name>
</gene>
<protein>
    <recommendedName>
        <fullName evidence="3">Alpha-L-rhamnosidase six-hairpin glycosidase domain-containing protein</fullName>
    </recommendedName>
</protein>
<name>A0A1T5KTJ0_9MICO</name>
<proteinExistence type="predicted"/>
<dbReference type="Gene3D" id="1.50.10.10">
    <property type="match status" value="1"/>
</dbReference>
<dbReference type="InterPro" id="IPR012341">
    <property type="entry name" value="6hp_glycosidase-like_sf"/>
</dbReference>
<accession>A0A1T5KTJ0</accession>
<evidence type="ECO:0008006" key="3">
    <source>
        <dbReference type="Google" id="ProtNLM"/>
    </source>
</evidence>
<dbReference type="EMBL" id="FUZQ01000004">
    <property type="protein sequence ID" value="SKC66558.1"/>
    <property type="molecule type" value="Genomic_DNA"/>
</dbReference>
<evidence type="ECO:0000313" key="2">
    <source>
        <dbReference type="Proteomes" id="UP000189777"/>
    </source>
</evidence>
<dbReference type="RefSeq" id="WP_079574666.1">
    <property type="nucleotide sequence ID" value="NZ_FUZQ01000004.1"/>
</dbReference>
<reference evidence="1 2" key="1">
    <citation type="submission" date="2017-02" db="EMBL/GenBank/DDBJ databases">
        <authorList>
            <person name="Peterson S.W."/>
        </authorList>
    </citation>
    <scope>NUCLEOTIDE SEQUENCE [LARGE SCALE GENOMIC DNA]</scope>
    <source>
        <strain evidence="1 2">DSM 21481</strain>
    </source>
</reference>
<dbReference type="Proteomes" id="UP000189777">
    <property type="component" value="Unassembled WGS sequence"/>
</dbReference>
<dbReference type="GO" id="GO:0005975">
    <property type="term" value="P:carbohydrate metabolic process"/>
    <property type="evidence" value="ECO:0007669"/>
    <property type="project" value="InterPro"/>
</dbReference>
<dbReference type="STRING" id="526729.SAMN04324258_2336"/>
<dbReference type="InterPro" id="IPR008928">
    <property type="entry name" value="6-hairpin_glycosidase_sf"/>
</dbReference>
<dbReference type="OrthoDB" id="176168at2"/>
<evidence type="ECO:0000313" key="1">
    <source>
        <dbReference type="EMBL" id="SKC66558.1"/>
    </source>
</evidence>
<sequence length="464" mass="49562">MTTTVGASSMPWLTELYALAQETLDRNVVRDDAGPFIRAGGGYADPWTRDAALNCWGAATLLRPDDARATLLRVCERTPDGRLVVAQDDQWWDQIVWVLAATDHAWATGDDEFLATAWQVGRDSLEILHRERFRPRWGLYAGPALMQDGISGLPAGPATADEPTSFVLDYPDAHEVMTLSTNVVYVAALRCLEAAAHRLGHDASALAARADDLAAAIEEHLRDGDNYGYLLHGSGPRAGTLDRHREAAGLALAVVVGLVPPERSRQVIASIGRGPAGVVNVAPHFDRYDDDRSGRHNAMCWPMVMGLAGLASAVSGDRAGTVRTLEDLHRLVGARGGRFDELYDPSTGLAHGGWQCGHVWPSEPDQTWSATSLLRLVHLGLVGLVPSAEGLRFSPVPLDVDESVELRGLPYGAATLDVTVRGVTEVRGGPVVLVDGADVSDDYVHVPAGATGAHRVEVLVGTAG</sequence>
<keyword evidence="2" id="KW-1185">Reference proteome</keyword>